<keyword evidence="2" id="KW-1185">Reference proteome</keyword>
<accession>A0ABR1U6P6</accession>
<gene>
    <name evidence="1" type="ORF">PG994_009663</name>
</gene>
<dbReference type="RefSeq" id="XP_066713242.1">
    <property type="nucleotide sequence ID" value="XM_066861072.1"/>
</dbReference>
<name>A0ABR1U6P6_9PEZI</name>
<evidence type="ECO:0000313" key="1">
    <source>
        <dbReference type="EMBL" id="KAK8054596.1"/>
    </source>
</evidence>
<dbReference type="Gene3D" id="3.30.560.10">
    <property type="entry name" value="Glucose Oxidase, domain 3"/>
    <property type="match status" value="1"/>
</dbReference>
<dbReference type="Proteomes" id="UP001480595">
    <property type="component" value="Unassembled WGS sequence"/>
</dbReference>
<protein>
    <submittedName>
        <fullName evidence="1">GMC oxidoreductase-domain-containing protein</fullName>
    </submittedName>
</protein>
<evidence type="ECO:0000313" key="2">
    <source>
        <dbReference type="Proteomes" id="UP001480595"/>
    </source>
</evidence>
<comment type="caution">
    <text evidence="1">The sequence shown here is derived from an EMBL/GenBank/DDBJ whole genome shotgun (WGS) entry which is preliminary data.</text>
</comment>
<reference evidence="1 2" key="1">
    <citation type="submission" date="2023-01" db="EMBL/GenBank/DDBJ databases">
        <title>Analysis of 21 Apiospora genomes using comparative genomics revels a genus with tremendous synthesis potential of carbohydrate active enzymes and secondary metabolites.</title>
        <authorList>
            <person name="Sorensen T."/>
        </authorList>
    </citation>
    <scope>NUCLEOTIDE SEQUENCE [LARGE SCALE GENOMIC DNA]</scope>
    <source>
        <strain evidence="1 2">CBS 135458</strain>
    </source>
</reference>
<dbReference type="InterPro" id="IPR036188">
    <property type="entry name" value="FAD/NAD-bd_sf"/>
</dbReference>
<proteinExistence type="predicted"/>
<dbReference type="EMBL" id="JAQQWL010000010">
    <property type="protein sequence ID" value="KAK8054596.1"/>
    <property type="molecule type" value="Genomic_DNA"/>
</dbReference>
<dbReference type="GeneID" id="92094135"/>
<organism evidence="1 2">
    <name type="scientific">Apiospora phragmitis</name>
    <dbReference type="NCBI Taxonomy" id="2905665"/>
    <lineage>
        <taxon>Eukaryota</taxon>
        <taxon>Fungi</taxon>
        <taxon>Dikarya</taxon>
        <taxon>Ascomycota</taxon>
        <taxon>Pezizomycotina</taxon>
        <taxon>Sordariomycetes</taxon>
        <taxon>Xylariomycetidae</taxon>
        <taxon>Amphisphaeriales</taxon>
        <taxon>Apiosporaceae</taxon>
        <taxon>Apiospora</taxon>
    </lineage>
</organism>
<dbReference type="Gene3D" id="3.50.50.60">
    <property type="entry name" value="FAD/NAD(P)-binding domain"/>
    <property type="match status" value="1"/>
</dbReference>
<sequence>MHSGQGPKEVLDKHGIRTVRGAFEIGRNFSDHVSVAKSMMGDTTTLGRDVVEGEGEAVNWV</sequence>